<sequence length="67" mass="7384">MSLKRKHVTFMLKRIEMFCFSQKVSCSSQITSVDLHSSSGLQPDPSPASSTRASKAATQLISLRPDQ</sequence>
<dbReference type="Ensembl" id="ENSSMAT00000050544.1">
    <property type="protein sequence ID" value="ENSSMAP00000051471.1"/>
    <property type="gene ID" value="ENSSMAG00000029835.1"/>
</dbReference>
<feature type="compositionally biased region" description="Polar residues" evidence="1">
    <location>
        <begin position="35"/>
        <end position="61"/>
    </location>
</feature>
<dbReference type="AlphaFoldDB" id="A0A8D3CW13"/>
<evidence type="ECO:0000313" key="2">
    <source>
        <dbReference type="Ensembl" id="ENSSMAP00000051471.1"/>
    </source>
</evidence>
<accession>A0A8D3CW13</accession>
<proteinExistence type="predicted"/>
<evidence type="ECO:0000256" key="1">
    <source>
        <dbReference type="SAM" id="MobiDB-lite"/>
    </source>
</evidence>
<feature type="region of interest" description="Disordered" evidence="1">
    <location>
        <begin position="35"/>
        <end position="67"/>
    </location>
</feature>
<dbReference type="Proteomes" id="UP000694558">
    <property type="component" value="Chromosome 14"/>
</dbReference>
<name>A0A8D3CW13_SCOMX</name>
<organism evidence="2 3">
    <name type="scientific">Scophthalmus maximus</name>
    <name type="common">Turbot</name>
    <name type="synonym">Psetta maxima</name>
    <dbReference type="NCBI Taxonomy" id="52904"/>
    <lineage>
        <taxon>Eukaryota</taxon>
        <taxon>Metazoa</taxon>
        <taxon>Chordata</taxon>
        <taxon>Craniata</taxon>
        <taxon>Vertebrata</taxon>
        <taxon>Euteleostomi</taxon>
        <taxon>Actinopterygii</taxon>
        <taxon>Neopterygii</taxon>
        <taxon>Teleostei</taxon>
        <taxon>Neoteleostei</taxon>
        <taxon>Acanthomorphata</taxon>
        <taxon>Carangaria</taxon>
        <taxon>Pleuronectiformes</taxon>
        <taxon>Pleuronectoidei</taxon>
        <taxon>Scophthalmidae</taxon>
        <taxon>Scophthalmus</taxon>
    </lineage>
</organism>
<evidence type="ECO:0000313" key="3">
    <source>
        <dbReference type="Proteomes" id="UP000694558"/>
    </source>
</evidence>
<reference evidence="2" key="2">
    <citation type="submission" date="2025-08" db="UniProtKB">
        <authorList>
            <consortium name="Ensembl"/>
        </authorList>
    </citation>
    <scope>IDENTIFICATION</scope>
</reference>
<reference evidence="2" key="1">
    <citation type="submission" date="2023-05" db="EMBL/GenBank/DDBJ databases">
        <title>High-quality long-read genome of Scophthalmus maximus.</title>
        <authorList>
            <person name="Lien S."/>
            <person name="Martinez P."/>
        </authorList>
    </citation>
    <scope>NUCLEOTIDE SEQUENCE [LARGE SCALE GENOMIC DNA]</scope>
</reference>
<protein>
    <submittedName>
        <fullName evidence="2">Uncharacterized protein</fullName>
    </submittedName>
</protein>